<name>A0A1E5PKH1_9ACTN</name>
<gene>
    <name evidence="1" type="ORF">BGK67_00490</name>
</gene>
<sequence>MARERIRWPLVVERAREIVDGYAPLKVTLRQVMYRLAAEGVLPHTPPMYRRLSAQLAQARREGRFPDLIDTVREVHVPPAWPDADAFVAEMPAWFRLDRTAGQEHALYVAAEKDTLRQQLTGWLEFAGIPVLVVRGFSSQSYADVVRDRVAHEQRGARLLVVGDFDCSGEDIERDWVQRTGCWSSVTRVLLTYEQMRAYGLPATEGKRGDPRWPAFARRYGFDIEHPVQWEVEALEPDELQRLVLAAVDPYIDRDVLAQQIAREQQQRRALEDFAGRWGTRTEEP</sequence>
<dbReference type="Proteomes" id="UP000095705">
    <property type="component" value="Unassembled WGS sequence"/>
</dbReference>
<protein>
    <submittedName>
        <fullName evidence="1">Uncharacterized protein</fullName>
    </submittedName>
</protein>
<dbReference type="OrthoDB" id="4037576at2"/>
<reference evidence="1 2" key="1">
    <citation type="submission" date="2016-08" db="EMBL/GenBank/DDBJ databases">
        <title>The complete genome of Streptomyces subrutilus 10-1-1.</title>
        <authorList>
            <person name="Chen X."/>
        </authorList>
    </citation>
    <scope>NUCLEOTIDE SEQUENCE [LARGE SCALE GENOMIC DNA]</scope>
    <source>
        <strain evidence="1 2">10-1-1</strain>
    </source>
</reference>
<evidence type="ECO:0000313" key="1">
    <source>
        <dbReference type="EMBL" id="OEJ30061.1"/>
    </source>
</evidence>
<dbReference type="RefSeq" id="WP_069918176.1">
    <property type="nucleotide sequence ID" value="NZ_MEHK01000001.1"/>
</dbReference>
<proteinExistence type="predicted"/>
<accession>A0A1E5PKH1</accession>
<organism evidence="1 2">
    <name type="scientific">Streptomyces subrutilus</name>
    <dbReference type="NCBI Taxonomy" id="36818"/>
    <lineage>
        <taxon>Bacteria</taxon>
        <taxon>Bacillati</taxon>
        <taxon>Actinomycetota</taxon>
        <taxon>Actinomycetes</taxon>
        <taxon>Kitasatosporales</taxon>
        <taxon>Streptomycetaceae</taxon>
        <taxon>Streptomyces</taxon>
    </lineage>
</organism>
<dbReference type="AlphaFoldDB" id="A0A1E5PKH1"/>
<keyword evidence="2" id="KW-1185">Reference proteome</keyword>
<dbReference type="STRING" id="36818.BGK67_00490"/>
<comment type="caution">
    <text evidence="1">The sequence shown here is derived from an EMBL/GenBank/DDBJ whole genome shotgun (WGS) entry which is preliminary data.</text>
</comment>
<dbReference type="EMBL" id="MEHK01000001">
    <property type="protein sequence ID" value="OEJ30061.1"/>
    <property type="molecule type" value="Genomic_DNA"/>
</dbReference>
<evidence type="ECO:0000313" key="2">
    <source>
        <dbReference type="Proteomes" id="UP000095705"/>
    </source>
</evidence>